<dbReference type="InterPro" id="IPR051531">
    <property type="entry name" value="N-acetyltransferase"/>
</dbReference>
<evidence type="ECO:0000256" key="3">
    <source>
        <dbReference type="ARBA" id="ARBA00038502"/>
    </source>
</evidence>
<dbReference type="CDD" id="cd04301">
    <property type="entry name" value="NAT_SF"/>
    <property type="match status" value="1"/>
</dbReference>
<dbReference type="InterPro" id="IPR016181">
    <property type="entry name" value="Acyl_CoA_acyltransferase"/>
</dbReference>
<accession>A0A6J4QNC7</accession>
<comment type="similarity">
    <text evidence="3">Belongs to the acetyltransferase family. RimJ subfamily.</text>
</comment>
<evidence type="ECO:0000313" key="5">
    <source>
        <dbReference type="EMBL" id="CAA9450019.1"/>
    </source>
</evidence>
<evidence type="ECO:0000256" key="1">
    <source>
        <dbReference type="ARBA" id="ARBA00022679"/>
    </source>
</evidence>
<evidence type="ECO:0000259" key="4">
    <source>
        <dbReference type="PROSITE" id="PS51186"/>
    </source>
</evidence>
<keyword evidence="2" id="KW-0012">Acyltransferase</keyword>
<dbReference type="InterPro" id="IPR000182">
    <property type="entry name" value="GNAT_dom"/>
</dbReference>
<name>A0A6J4QNC7_9ACTN</name>
<dbReference type="GO" id="GO:0016747">
    <property type="term" value="F:acyltransferase activity, transferring groups other than amino-acyl groups"/>
    <property type="evidence" value="ECO:0007669"/>
    <property type="project" value="InterPro"/>
</dbReference>
<gene>
    <name evidence="5" type="ORF">AVDCRST_MAG82-3713</name>
</gene>
<sequence>MEITIRHTEPDDYEALHRIFSGPRAIAGTLQLPLPSAETWRKRLSEPPEGLYSLVACVEDEVVGSLSLETSPTRWRMRHVASLGMAVRDDWQGRSVGTALMEAALDLADNWLNLTRVELRVYVDNAAAIALYEKFGFEVEGTHRRLAFRDGEYVDSYSMARLSNR</sequence>
<dbReference type="PANTHER" id="PTHR43792:SF8">
    <property type="entry name" value="[RIBOSOMAL PROTEIN US5]-ALANINE N-ACETYLTRANSFERASE"/>
    <property type="match status" value="1"/>
</dbReference>
<dbReference type="EMBL" id="CADCVA010000453">
    <property type="protein sequence ID" value="CAA9450019.1"/>
    <property type="molecule type" value="Genomic_DNA"/>
</dbReference>
<feature type="domain" description="N-acetyltransferase" evidence="4">
    <location>
        <begin position="3"/>
        <end position="160"/>
    </location>
</feature>
<dbReference type="SUPFAM" id="SSF55729">
    <property type="entry name" value="Acyl-CoA N-acyltransferases (Nat)"/>
    <property type="match status" value="1"/>
</dbReference>
<dbReference type="PANTHER" id="PTHR43792">
    <property type="entry name" value="GNAT FAMILY, PUTATIVE (AFU_ORTHOLOGUE AFUA_3G00765)-RELATED-RELATED"/>
    <property type="match status" value="1"/>
</dbReference>
<dbReference type="AlphaFoldDB" id="A0A6J4QNC7"/>
<protein>
    <recommendedName>
        <fullName evidence="4">N-acetyltransferase domain-containing protein</fullName>
    </recommendedName>
</protein>
<reference evidence="5" key="1">
    <citation type="submission" date="2020-02" db="EMBL/GenBank/DDBJ databases">
        <authorList>
            <person name="Meier V. D."/>
        </authorList>
    </citation>
    <scope>NUCLEOTIDE SEQUENCE</scope>
    <source>
        <strain evidence="5">AVDCRST_MAG82</strain>
    </source>
</reference>
<evidence type="ECO:0000256" key="2">
    <source>
        <dbReference type="ARBA" id="ARBA00023315"/>
    </source>
</evidence>
<keyword evidence="1" id="KW-0808">Transferase</keyword>
<dbReference type="Pfam" id="PF00583">
    <property type="entry name" value="Acetyltransf_1"/>
    <property type="match status" value="1"/>
</dbReference>
<dbReference type="PROSITE" id="PS51186">
    <property type="entry name" value="GNAT"/>
    <property type="match status" value="1"/>
</dbReference>
<proteinExistence type="inferred from homology"/>
<dbReference type="Gene3D" id="3.40.630.30">
    <property type="match status" value="1"/>
</dbReference>
<organism evidence="5">
    <name type="scientific">uncultured Rubrobacteraceae bacterium</name>
    <dbReference type="NCBI Taxonomy" id="349277"/>
    <lineage>
        <taxon>Bacteria</taxon>
        <taxon>Bacillati</taxon>
        <taxon>Actinomycetota</taxon>
        <taxon>Rubrobacteria</taxon>
        <taxon>Rubrobacterales</taxon>
        <taxon>Rubrobacteraceae</taxon>
        <taxon>environmental samples</taxon>
    </lineage>
</organism>